<evidence type="ECO:0000259" key="5">
    <source>
        <dbReference type="SMART" id="SM00642"/>
    </source>
</evidence>
<dbReference type="SUPFAM" id="SSF81296">
    <property type="entry name" value="E set domains"/>
    <property type="match status" value="1"/>
</dbReference>
<dbReference type="EC" id="3.2.1.196" evidence="6"/>
<dbReference type="Pfam" id="PF02922">
    <property type="entry name" value="CBM_48"/>
    <property type="match status" value="1"/>
</dbReference>
<dbReference type="NCBIfam" id="TIGR02100">
    <property type="entry name" value="glgX_debranch"/>
    <property type="match status" value="1"/>
</dbReference>
<keyword evidence="3 6" id="KW-0326">Glycosidase</keyword>
<evidence type="ECO:0000256" key="2">
    <source>
        <dbReference type="ARBA" id="ARBA00022801"/>
    </source>
</evidence>
<dbReference type="InterPro" id="IPR006047">
    <property type="entry name" value="GH13_cat_dom"/>
</dbReference>
<dbReference type="InterPro" id="IPR013783">
    <property type="entry name" value="Ig-like_fold"/>
</dbReference>
<dbReference type="GO" id="GO:0120549">
    <property type="term" value="F:limit dextrin alpha-1,6-maltotetraose-hydrolase activity"/>
    <property type="evidence" value="ECO:0007669"/>
    <property type="project" value="UniProtKB-EC"/>
</dbReference>
<keyword evidence="7" id="KW-1185">Reference proteome</keyword>
<dbReference type="RefSeq" id="WP_345714725.1">
    <property type="nucleotide sequence ID" value="NZ_BAABFP010000002.1"/>
</dbReference>
<evidence type="ECO:0000256" key="3">
    <source>
        <dbReference type="ARBA" id="ARBA00023295"/>
    </source>
</evidence>
<sequence>MSEPPRQSETPPPLGVRLRPDHAGGGADVAVYAGRADAVELCLFDGSGPGAAERRVELTARAHGVHFGHVPDLTAGTAYGLRAHGPWDPARGLRYNADKLLLDPYVRGITGDVTWRPEVFGHVVGDDLAGDHEVRDAHDSAAFVPRGVVLSDGFDWGDDRPPAVPWSQTVLYEAHVRGLTRLQPGVPYHLRGTYAGLAHPATIEHLTRLGVTTVELLPVHAFTHEPALAQRHATNYWGYNTLGFFAPHAAYSSASDPAGVLAEFKGMVRLLHQAGLEVVLDVVYNHTCEQGRDGATLSLRGLDNSAYYRLDDNGRDVDVTGCGNSLDFRHQRVVQLTLDSLRYWVQECHVDGFRFDLATTLARGRDDGYDPDHPFLVAMRSDPVLSQVKLIAEPWDVGPHGWRTGQFPPPMAEWNDRYRDTVRSFWLADAARAGRGEAGHGVRELATRLSGSQDLFGVGDRGPLASVNYVAAHDGFTLADTTAYEHKHNQDNGEGNRDGHDDNRSWNHGVEGTTADADLLARRRRSVRNLLGTLLLSTGVPMLAAGDELGRTQRGNNNAYSRDDLVSWLNWDLADWQQDLLATTTHLLRLRREHPALRQRQFFGGRPRHEDGTLDLGWFAADGSVMDDSHWHDPRTRVLQAFLQGRATGDRSLLLVLNGAPADLEVTLPGEPWATSYDLLWDSTWERPGDPERGLSGVQQVGGLSTRLYAATP</sequence>
<dbReference type="Gene3D" id="3.20.20.80">
    <property type="entry name" value="Glycosidases"/>
    <property type="match status" value="1"/>
</dbReference>
<evidence type="ECO:0000256" key="1">
    <source>
        <dbReference type="ARBA" id="ARBA00008061"/>
    </source>
</evidence>
<dbReference type="SUPFAM" id="SSF51445">
    <property type="entry name" value="(Trans)glycosidases"/>
    <property type="match status" value="1"/>
</dbReference>
<dbReference type="SUPFAM" id="SSF51011">
    <property type="entry name" value="Glycosyl hydrolase domain"/>
    <property type="match status" value="1"/>
</dbReference>
<dbReference type="InterPro" id="IPR004193">
    <property type="entry name" value="Glyco_hydro_13_N"/>
</dbReference>
<name>A0ABW1JIR6_9ACTN</name>
<dbReference type="InterPro" id="IPR044505">
    <property type="entry name" value="GlgX_Isoamylase_N_E_set"/>
</dbReference>
<feature type="compositionally biased region" description="Basic and acidic residues" evidence="4">
    <location>
        <begin position="487"/>
        <end position="505"/>
    </location>
</feature>
<dbReference type="InterPro" id="IPR014756">
    <property type="entry name" value="Ig_E-set"/>
</dbReference>
<dbReference type="CDD" id="cd11326">
    <property type="entry name" value="AmyAc_Glg_debranch"/>
    <property type="match status" value="1"/>
</dbReference>
<evidence type="ECO:0000256" key="4">
    <source>
        <dbReference type="SAM" id="MobiDB-lite"/>
    </source>
</evidence>
<dbReference type="Gene3D" id="2.60.40.10">
    <property type="entry name" value="Immunoglobulins"/>
    <property type="match status" value="1"/>
</dbReference>
<comment type="caution">
    <text evidence="6">The sequence shown here is derived from an EMBL/GenBank/DDBJ whole genome shotgun (WGS) entry which is preliminary data.</text>
</comment>
<evidence type="ECO:0000313" key="6">
    <source>
        <dbReference type="EMBL" id="MFC6008782.1"/>
    </source>
</evidence>
<dbReference type="Proteomes" id="UP001596189">
    <property type="component" value="Unassembled WGS sequence"/>
</dbReference>
<gene>
    <name evidence="6" type="primary">glgX</name>
    <name evidence="6" type="ORF">ACFQDO_16740</name>
</gene>
<dbReference type="SMART" id="SM00642">
    <property type="entry name" value="Aamy"/>
    <property type="match status" value="1"/>
</dbReference>
<keyword evidence="2 6" id="KW-0378">Hydrolase</keyword>
<comment type="similarity">
    <text evidence="1">Belongs to the glycosyl hydrolase 13 family.</text>
</comment>
<dbReference type="PANTHER" id="PTHR43002">
    <property type="entry name" value="GLYCOGEN DEBRANCHING ENZYME"/>
    <property type="match status" value="1"/>
</dbReference>
<dbReference type="InterPro" id="IPR013780">
    <property type="entry name" value="Glyco_hydro_b"/>
</dbReference>
<proteinExistence type="inferred from homology"/>
<dbReference type="InterPro" id="IPR011837">
    <property type="entry name" value="Glycogen_debranch_GlgX"/>
</dbReference>
<dbReference type="Gene3D" id="2.60.40.1180">
    <property type="entry name" value="Golgi alpha-mannosidase II"/>
    <property type="match status" value="1"/>
</dbReference>
<feature type="region of interest" description="Disordered" evidence="4">
    <location>
        <begin position="487"/>
        <end position="509"/>
    </location>
</feature>
<organism evidence="6 7">
    <name type="scientific">Angustibacter luteus</name>
    <dbReference type="NCBI Taxonomy" id="658456"/>
    <lineage>
        <taxon>Bacteria</taxon>
        <taxon>Bacillati</taxon>
        <taxon>Actinomycetota</taxon>
        <taxon>Actinomycetes</taxon>
        <taxon>Kineosporiales</taxon>
        <taxon>Kineosporiaceae</taxon>
    </lineage>
</organism>
<accession>A0ABW1JIR6</accession>
<feature type="domain" description="Glycosyl hydrolase family 13 catalytic" evidence="5">
    <location>
        <begin position="148"/>
        <end position="591"/>
    </location>
</feature>
<dbReference type="EMBL" id="JBHSRD010000006">
    <property type="protein sequence ID" value="MFC6008782.1"/>
    <property type="molecule type" value="Genomic_DNA"/>
</dbReference>
<evidence type="ECO:0000313" key="7">
    <source>
        <dbReference type="Proteomes" id="UP001596189"/>
    </source>
</evidence>
<protein>
    <submittedName>
        <fullName evidence="6">Glycogen debranching protein GlgX</fullName>
        <ecNumber evidence="6">3.2.1.196</ecNumber>
    </submittedName>
</protein>
<feature type="region of interest" description="Disordered" evidence="4">
    <location>
        <begin position="1"/>
        <end position="21"/>
    </location>
</feature>
<reference evidence="7" key="1">
    <citation type="journal article" date="2019" name="Int. J. Syst. Evol. Microbiol.">
        <title>The Global Catalogue of Microorganisms (GCM) 10K type strain sequencing project: providing services to taxonomists for standard genome sequencing and annotation.</title>
        <authorList>
            <consortium name="The Broad Institute Genomics Platform"/>
            <consortium name="The Broad Institute Genome Sequencing Center for Infectious Disease"/>
            <person name="Wu L."/>
            <person name="Ma J."/>
        </authorList>
    </citation>
    <scope>NUCLEOTIDE SEQUENCE [LARGE SCALE GENOMIC DNA]</scope>
    <source>
        <strain evidence="7">KACC 14249</strain>
    </source>
</reference>
<dbReference type="CDD" id="cd02856">
    <property type="entry name" value="E_set_GDE_Isoamylase_N"/>
    <property type="match status" value="1"/>
</dbReference>
<dbReference type="InterPro" id="IPR017853">
    <property type="entry name" value="GH"/>
</dbReference>